<organism evidence="1 2">
    <name type="scientific">Ascaris lumbricoides</name>
    <name type="common">Giant roundworm</name>
    <dbReference type="NCBI Taxonomy" id="6252"/>
    <lineage>
        <taxon>Eukaryota</taxon>
        <taxon>Metazoa</taxon>
        <taxon>Ecdysozoa</taxon>
        <taxon>Nematoda</taxon>
        <taxon>Chromadorea</taxon>
        <taxon>Rhabditida</taxon>
        <taxon>Spirurina</taxon>
        <taxon>Ascaridomorpha</taxon>
        <taxon>Ascaridoidea</taxon>
        <taxon>Ascarididae</taxon>
        <taxon>Ascaris</taxon>
    </lineage>
</organism>
<evidence type="ECO:0000313" key="2">
    <source>
        <dbReference type="WBParaSite" id="ALUE_0001957701-mRNA-1"/>
    </source>
</evidence>
<proteinExistence type="predicted"/>
<dbReference type="WBParaSite" id="ALUE_0001957701-mRNA-1">
    <property type="protein sequence ID" value="ALUE_0001957701-mRNA-1"/>
    <property type="gene ID" value="ALUE_0001957701"/>
</dbReference>
<sequence length="181" mass="21464">MSTANRCGQEDARSHKQVLQIKSQCQDEQLRALRMRLLSAAGYMAPTARRGKQWNRTLHLEKFYKATPANGMHRIFTYHRDLINRRTLPHFKYERERVFSDQEKIFQTYGKKTENIQQQQQQQKYRTFYESDKTVTRSESKLELKKAISSCRSCCLIVVHINLRYSFHSGAHLNDSELNVY</sequence>
<protein>
    <submittedName>
        <fullName evidence="2">Uncharacterized protein</fullName>
    </submittedName>
</protein>
<keyword evidence="1" id="KW-1185">Reference proteome</keyword>
<dbReference type="Proteomes" id="UP000036681">
    <property type="component" value="Unplaced"/>
</dbReference>
<name>A0A0M3ILE9_ASCLU</name>
<accession>A0A0M3ILE9</accession>
<reference evidence="2" key="1">
    <citation type="submission" date="2017-02" db="UniProtKB">
        <authorList>
            <consortium name="WormBaseParasite"/>
        </authorList>
    </citation>
    <scope>IDENTIFICATION</scope>
</reference>
<evidence type="ECO:0000313" key="1">
    <source>
        <dbReference type="Proteomes" id="UP000036681"/>
    </source>
</evidence>
<dbReference type="AlphaFoldDB" id="A0A0M3ILE9"/>